<evidence type="ECO:0000256" key="1">
    <source>
        <dbReference type="SAM" id="MobiDB-lite"/>
    </source>
</evidence>
<proteinExistence type="predicted"/>
<evidence type="ECO:0000313" key="3">
    <source>
        <dbReference type="Proteomes" id="UP000289706"/>
    </source>
</evidence>
<sequence>MPLPLTTRKEQLKLVNHFVSAHDLLCECPEPAKHCFNVLLKQLKPEFTEQDKNQIKLCLGTATTAAAEEDAGLDPGDLEKLFGDDDGKEDDNR</sequence>
<dbReference type="RefSeq" id="YP_010790247.1">
    <property type="nucleotide sequence ID" value="NC_075380.1"/>
</dbReference>
<organism evidence="2 3">
    <name type="scientific">Anelloviridae sp</name>
    <dbReference type="NCBI Taxonomy" id="2055263"/>
    <lineage>
        <taxon>Viruses</taxon>
        <taxon>Monodnaviria</taxon>
        <taxon>Shotokuvirae</taxon>
        <taxon>Commensaviricota</taxon>
        <taxon>Cardeaviricetes</taxon>
        <taxon>Sanitavirales</taxon>
        <taxon>Anelloviridae</taxon>
    </lineage>
</organism>
<protein>
    <submittedName>
        <fullName evidence="2">Uncharacterized protein</fullName>
    </submittedName>
</protein>
<dbReference type="EMBL" id="MH648907">
    <property type="protein sequence ID" value="AXQ65606.1"/>
    <property type="molecule type" value="Genomic_DNA"/>
</dbReference>
<name>A0A385E1H9_9VIRU</name>
<feature type="region of interest" description="Disordered" evidence="1">
    <location>
        <begin position="69"/>
        <end position="93"/>
    </location>
</feature>
<evidence type="ECO:0000313" key="2">
    <source>
        <dbReference type="EMBL" id="AXQ65606.1"/>
    </source>
</evidence>
<feature type="compositionally biased region" description="Basic and acidic residues" evidence="1">
    <location>
        <begin position="77"/>
        <end position="93"/>
    </location>
</feature>
<reference evidence="2 3" key="1">
    <citation type="submission" date="2018-07" db="EMBL/GenBank/DDBJ databases">
        <title>Uncovering a Universe of Circular DNA Viruses in Animal Metagenomes.</title>
        <authorList>
            <person name="Tisza M."/>
            <person name="Buck C."/>
            <person name="Pastrana D."/>
            <person name="Welch N."/>
            <person name="Peretti A."/>
        </authorList>
    </citation>
    <scope>NUCLEOTIDE SEQUENCE [LARGE SCALE GENOMIC DNA]</scope>
    <source>
        <strain evidence="2">Ctcf040</strain>
    </source>
</reference>
<dbReference type="GeneID" id="80527570"/>
<keyword evidence="3" id="KW-1185">Reference proteome</keyword>
<dbReference type="Proteomes" id="UP000289706">
    <property type="component" value="Segment"/>
</dbReference>
<accession>A0A385E1H9</accession>
<dbReference type="KEGG" id="vg:80527570"/>